<dbReference type="EMBL" id="HG966617">
    <property type="protein sequence ID" value="CDO61261.1"/>
    <property type="molecule type" value="Genomic_DNA"/>
</dbReference>
<keyword evidence="1" id="KW-0732">Signal</keyword>
<evidence type="ECO:0000313" key="3">
    <source>
        <dbReference type="EMBL" id="CDO61261.1"/>
    </source>
</evidence>
<dbReference type="InterPro" id="IPR003646">
    <property type="entry name" value="SH3-like_bac-type"/>
</dbReference>
<gene>
    <name evidence="3" type="ORF">BN1012_Phect3049</name>
</gene>
<dbReference type="KEGG" id="pect:BN1012_Phect3049"/>
<dbReference type="RefSeq" id="WP_052534756.1">
    <property type="nucleotide sequence ID" value="NZ_HG966617.1"/>
</dbReference>
<feature type="signal peptide" evidence="1">
    <location>
        <begin position="1"/>
        <end position="22"/>
    </location>
</feature>
<dbReference type="PATRIC" id="fig|1458461.3.peg.3055"/>
<sequence length="220" mass="24039">MRHRFILLAMLVSVVLTGTAMAHEDPFDFGFKYYRVTGVEQNDTLNVRTEPSASSQIIGTLQPDSGPHEVVMTKDGWGQIVHQEFNGWVALRYLAEVEVEKLGESSLPAGLTCGGTEPFWGISFLTAEQAIYTNLSIDGPRPLDVVAIKSAIARFHVLWFDLAKDGADVGHAVIRRSACSDGMSDRTYPYSADLSVVSDDMEWTLEGCCYLPEAASAGSD</sequence>
<keyword evidence="4" id="KW-1185">Reference proteome</keyword>
<evidence type="ECO:0000313" key="4">
    <source>
        <dbReference type="Proteomes" id="UP000032160"/>
    </source>
</evidence>
<feature type="chain" id="PRO_5004959039" description="SH3b domain-containing protein" evidence="1">
    <location>
        <begin position="23"/>
        <end position="220"/>
    </location>
</feature>
<protein>
    <recommendedName>
        <fullName evidence="2">SH3b domain-containing protein</fullName>
    </recommendedName>
</protein>
<accession>X5MPB8</accession>
<organism evidence="3 4">
    <name type="scientific">Candidatus Phaeomarinibacter ectocarpi</name>
    <dbReference type="NCBI Taxonomy" id="1458461"/>
    <lineage>
        <taxon>Bacteria</taxon>
        <taxon>Pseudomonadati</taxon>
        <taxon>Pseudomonadota</taxon>
        <taxon>Alphaproteobacteria</taxon>
        <taxon>Hyphomicrobiales</taxon>
        <taxon>Parvibaculaceae</taxon>
        <taxon>Candidatus Phaeomarinibacter</taxon>
    </lineage>
</organism>
<dbReference type="OrthoDB" id="5489750at2"/>
<evidence type="ECO:0000259" key="2">
    <source>
        <dbReference type="Pfam" id="PF08239"/>
    </source>
</evidence>
<dbReference type="AlphaFoldDB" id="X5MPB8"/>
<dbReference type="STRING" id="1458461.BN1012_Phect3049"/>
<feature type="domain" description="SH3b" evidence="2">
    <location>
        <begin position="43"/>
        <end position="94"/>
    </location>
</feature>
<dbReference type="Pfam" id="PF08239">
    <property type="entry name" value="SH3_3"/>
    <property type="match status" value="1"/>
</dbReference>
<proteinExistence type="predicted"/>
<dbReference type="Proteomes" id="UP000032160">
    <property type="component" value="Chromosome I"/>
</dbReference>
<reference evidence="3 4" key="1">
    <citation type="journal article" date="2014" name="Front. Genet.">
        <title>Genome and metabolic network of "Candidatus Phaeomarinobacter ectocarpi" Ec32, a new candidate genus of Alphaproteobacteria frequently associated with brown algae.</title>
        <authorList>
            <person name="Dittami S.M."/>
            <person name="Barbeyron T."/>
            <person name="Boyen C."/>
            <person name="Cambefort J."/>
            <person name="Collet G."/>
            <person name="Delage L."/>
            <person name="Gobet A."/>
            <person name="Groisillier A."/>
            <person name="Leblanc C."/>
            <person name="Michel G."/>
            <person name="Scornet D."/>
            <person name="Siegel A."/>
            <person name="Tapia J.E."/>
            <person name="Tonon T."/>
        </authorList>
    </citation>
    <scope>NUCLEOTIDE SEQUENCE [LARGE SCALE GENOMIC DNA]</scope>
    <source>
        <strain evidence="3 4">Ec32</strain>
    </source>
</reference>
<evidence type="ECO:0000256" key="1">
    <source>
        <dbReference type="SAM" id="SignalP"/>
    </source>
</evidence>
<name>X5MPB8_9HYPH</name>
<dbReference type="Gene3D" id="2.30.30.40">
    <property type="entry name" value="SH3 Domains"/>
    <property type="match status" value="1"/>
</dbReference>
<dbReference type="HOGENOM" id="CLU_118088_0_0_5"/>